<keyword evidence="5" id="KW-1185">Reference proteome</keyword>
<evidence type="ECO:0000313" key="4">
    <source>
        <dbReference type="EMBL" id="CUU60769.1"/>
    </source>
</evidence>
<feature type="compositionally biased region" description="Polar residues" evidence="1">
    <location>
        <begin position="64"/>
        <end position="73"/>
    </location>
</feature>
<keyword evidence="2" id="KW-1133">Transmembrane helix</keyword>
<evidence type="ECO:0000313" key="5">
    <source>
        <dbReference type="Proteomes" id="UP000198802"/>
    </source>
</evidence>
<dbReference type="Pfam" id="PF26526">
    <property type="entry name" value="DUF8175"/>
    <property type="match status" value="1"/>
</dbReference>
<protein>
    <recommendedName>
        <fullName evidence="3">DUF8175 domain-containing protein</fullName>
    </recommendedName>
</protein>
<evidence type="ECO:0000256" key="1">
    <source>
        <dbReference type="SAM" id="MobiDB-lite"/>
    </source>
</evidence>
<dbReference type="Proteomes" id="UP000198802">
    <property type="component" value="Unassembled WGS sequence"/>
</dbReference>
<feature type="region of interest" description="Disordered" evidence="1">
    <location>
        <begin position="43"/>
        <end position="73"/>
    </location>
</feature>
<keyword evidence="2" id="KW-0812">Transmembrane</keyword>
<gene>
    <name evidence="4" type="ORF">Ga0074812_14715</name>
</gene>
<feature type="domain" description="DUF8175" evidence="3">
    <location>
        <begin position="82"/>
        <end position="217"/>
    </location>
</feature>
<keyword evidence="2" id="KW-0472">Membrane</keyword>
<reference evidence="5" key="1">
    <citation type="submission" date="2015-11" db="EMBL/GenBank/DDBJ databases">
        <authorList>
            <person name="Varghese N."/>
        </authorList>
    </citation>
    <scope>NUCLEOTIDE SEQUENCE [LARGE SCALE GENOMIC DNA]</scope>
    <source>
        <strain evidence="5">DSM 45899</strain>
    </source>
</reference>
<dbReference type="InterPro" id="IPR058488">
    <property type="entry name" value="DUF8175"/>
</dbReference>
<evidence type="ECO:0000256" key="2">
    <source>
        <dbReference type="SAM" id="Phobius"/>
    </source>
</evidence>
<dbReference type="EMBL" id="FAOZ01000047">
    <property type="protein sequence ID" value="CUU60769.1"/>
    <property type="molecule type" value="Genomic_DNA"/>
</dbReference>
<name>A0A0S4QYN9_9ACTN</name>
<dbReference type="AlphaFoldDB" id="A0A0S4QYN9"/>
<dbReference type="RefSeq" id="WP_131799630.1">
    <property type="nucleotide sequence ID" value="NZ_FAOZ01000047.1"/>
</dbReference>
<organism evidence="4 5">
    <name type="scientific">Parafrankia irregularis</name>
    <dbReference type="NCBI Taxonomy" id="795642"/>
    <lineage>
        <taxon>Bacteria</taxon>
        <taxon>Bacillati</taxon>
        <taxon>Actinomycetota</taxon>
        <taxon>Actinomycetes</taxon>
        <taxon>Frankiales</taxon>
        <taxon>Frankiaceae</taxon>
        <taxon>Parafrankia</taxon>
    </lineage>
</organism>
<evidence type="ECO:0000259" key="3">
    <source>
        <dbReference type="Pfam" id="PF26526"/>
    </source>
</evidence>
<feature type="transmembrane region" description="Helical" evidence="2">
    <location>
        <begin position="20"/>
        <end position="40"/>
    </location>
</feature>
<accession>A0A0S4QYN9</accession>
<proteinExistence type="predicted"/>
<sequence>MSLTQQMSPNGRPSRRPSGLLVSFAAVALVAITVILTLVVTGGDDDEAPTPPAPTRFGIPSPQPVVSPTTGMSSEPLILPRPARTAANGVPVGFPHTTDGAASAIVRWNSLIVPVNESREVDVLRTIGSQHLIASAIPEIQEEFRGQTMSPDLWATIITLGVKIVSASDDQVVVALLDSMEVGDARGPVKTVFRTASHLLVWFEDDWRLDTIEDAPIELRTPTSNDPAQIRAAGWEEFRLG</sequence>